<evidence type="ECO:0000313" key="5">
    <source>
        <dbReference type="Proteomes" id="UP000544551"/>
    </source>
</evidence>
<keyword evidence="2" id="KW-1133">Transmembrane helix</keyword>
<feature type="domain" description="SAF" evidence="3">
    <location>
        <begin position="73"/>
        <end position="136"/>
    </location>
</feature>
<evidence type="ECO:0000259" key="3">
    <source>
        <dbReference type="SMART" id="SM00858"/>
    </source>
</evidence>
<feature type="transmembrane region" description="Helical" evidence="2">
    <location>
        <begin position="48"/>
        <end position="69"/>
    </location>
</feature>
<dbReference type="SMART" id="SM00858">
    <property type="entry name" value="SAF"/>
    <property type="match status" value="1"/>
</dbReference>
<dbReference type="EMBL" id="JABAFZ010000006">
    <property type="protein sequence ID" value="NME89631.1"/>
    <property type="molecule type" value="Genomic_DNA"/>
</dbReference>
<evidence type="ECO:0000313" key="4">
    <source>
        <dbReference type="EMBL" id="NME89631.1"/>
    </source>
</evidence>
<protein>
    <recommendedName>
        <fullName evidence="3">SAF domain-containing protein</fullName>
    </recommendedName>
</protein>
<dbReference type="RefSeq" id="WP_168969899.1">
    <property type="nucleotide sequence ID" value="NZ_CANSTI010000110.1"/>
</dbReference>
<reference evidence="4 5" key="1">
    <citation type="submission" date="2020-04" db="EMBL/GenBank/DDBJ databases">
        <authorList>
            <person name="Hitch T.C.A."/>
            <person name="Wylensek D."/>
            <person name="Clavel T."/>
        </authorList>
    </citation>
    <scope>NUCLEOTIDE SEQUENCE [LARGE SCALE GENOMIC DNA]</scope>
    <source>
        <strain evidence="4 5">BL-383-APC-3D</strain>
    </source>
</reference>
<keyword evidence="2" id="KW-0472">Membrane</keyword>
<proteinExistence type="predicted"/>
<keyword evidence="2" id="KW-0812">Transmembrane</keyword>
<comment type="caution">
    <text evidence="4">The sequence shown here is derived from an EMBL/GenBank/DDBJ whole genome shotgun (WGS) entry which is preliminary data.</text>
</comment>
<dbReference type="Proteomes" id="UP000544551">
    <property type="component" value="Unassembled WGS sequence"/>
</dbReference>
<feature type="compositionally biased region" description="Polar residues" evidence="1">
    <location>
        <begin position="1"/>
        <end position="10"/>
    </location>
</feature>
<gene>
    <name evidence="4" type="ORF">HF853_08115</name>
</gene>
<dbReference type="InterPro" id="IPR013974">
    <property type="entry name" value="SAF"/>
</dbReference>
<evidence type="ECO:0000256" key="1">
    <source>
        <dbReference type="SAM" id="MobiDB-lite"/>
    </source>
</evidence>
<sequence length="259" mass="26750">MATATKTPRSSPRAGSLREGISRKRNPRKSQTSTLQILKTPGYQRSQFIRRALGLVLVLAAALVALSGLRENPEVVVFARDVDAGRALTAEDVATVRVPEEIIPAAGALHTPEAVIGRVLAAPAVGGEIITELRLVGDDLTSFLVPDGHLVPLKLAEPDLVSLLHHGDTVNVVTSQETAEEPGFAQPLIIAEGARVIATSADISAGGNGGQGSTSGSPATVLIALPAEQAQVVASASISQPLTVVITGDRARLPETPQG</sequence>
<dbReference type="Pfam" id="PF08666">
    <property type="entry name" value="SAF"/>
    <property type="match status" value="1"/>
</dbReference>
<organism evidence="4 5">
    <name type="scientific">Corynebacterium stationis</name>
    <dbReference type="NCBI Taxonomy" id="1705"/>
    <lineage>
        <taxon>Bacteria</taxon>
        <taxon>Bacillati</taxon>
        <taxon>Actinomycetota</taxon>
        <taxon>Actinomycetes</taxon>
        <taxon>Mycobacteriales</taxon>
        <taxon>Corynebacteriaceae</taxon>
        <taxon>Corynebacterium</taxon>
    </lineage>
</organism>
<dbReference type="CDD" id="cd11614">
    <property type="entry name" value="SAF_CpaB_FlgA_like"/>
    <property type="match status" value="1"/>
</dbReference>
<evidence type="ECO:0000256" key="2">
    <source>
        <dbReference type="SAM" id="Phobius"/>
    </source>
</evidence>
<dbReference type="AlphaFoldDB" id="A0AB36CM83"/>
<name>A0AB36CM83_9CORY</name>
<feature type="region of interest" description="Disordered" evidence="1">
    <location>
        <begin position="1"/>
        <end position="33"/>
    </location>
</feature>
<accession>A0AB36CM83</accession>